<dbReference type="OrthoDB" id="529208at2"/>
<keyword evidence="3" id="KW-1185">Reference proteome</keyword>
<dbReference type="EMBL" id="MNAN01000028">
    <property type="protein sequence ID" value="OHU95791.1"/>
    <property type="molecule type" value="Genomic_DNA"/>
</dbReference>
<dbReference type="GO" id="GO:0032259">
    <property type="term" value="P:methylation"/>
    <property type="evidence" value="ECO:0007669"/>
    <property type="project" value="UniProtKB-KW"/>
</dbReference>
<comment type="caution">
    <text evidence="2">The sequence shown here is derived from an EMBL/GenBank/DDBJ whole genome shotgun (WGS) entry which is preliminary data.</text>
</comment>
<dbReference type="InterPro" id="IPR013216">
    <property type="entry name" value="Methyltransf_11"/>
</dbReference>
<name>A0A1S1NBV2_9GAMM</name>
<keyword evidence="2" id="KW-0808">Transferase</keyword>
<dbReference type="PANTHER" id="PTHR43591">
    <property type="entry name" value="METHYLTRANSFERASE"/>
    <property type="match status" value="1"/>
</dbReference>
<dbReference type="InterPro" id="IPR029063">
    <property type="entry name" value="SAM-dependent_MTases_sf"/>
</dbReference>
<sequence length="220" mass="25330">MLGNEIDLLRNYPKSKRDTKGRAKVITEADREIARQYGKDFFDGDRTYGYGGFSYMPRFWQPVVPDLKAYFGLTSDSSLLDVGCAKGFMLYDLQQHIPGIKLHGLDVSQYALDNAKEEVKDLLSLGNAKALPFEDNSFDVVMSINTIHNLDEQECAMALREIERVSRGKSFITVDAYRNDEEKERMLEWALTAKTIMHVDDWKQFFADNGYTGDFYWFIP</sequence>
<protein>
    <submittedName>
        <fullName evidence="2">Methyltransferase type 11</fullName>
    </submittedName>
</protein>
<organism evidence="2 3">
    <name type="scientific">Pseudoalteromonas byunsanensis</name>
    <dbReference type="NCBI Taxonomy" id="327939"/>
    <lineage>
        <taxon>Bacteria</taxon>
        <taxon>Pseudomonadati</taxon>
        <taxon>Pseudomonadota</taxon>
        <taxon>Gammaproteobacteria</taxon>
        <taxon>Alteromonadales</taxon>
        <taxon>Pseudoalteromonadaceae</taxon>
        <taxon>Pseudoalteromonas</taxon>
    </lineage>
</organism>
<feature type="domain" description="Methyltransferase type 11" evidence="1">
    <location>
        <begin position="80"/>
        <end position="167"/>
    </location>
</feature>
<evidence type="ECO:0000259" key="1">
    <source>
        <dbReference type="Pfam" id="PF08241"/>
    </source>
</evidence>
<dbReference type="STRING" id="327939.BIW53_08155"/>
<dbReference type="Pfam" id="PF08241">
    <property type="entry name" value="Methyltransf_11"/>
    <property type="match status" value="1"/>
</dbReference>
<dbReference type="Gene3D" id="3.40.50.150">
    <property type="entry name" value="Vaccinia Virus protein VP39"/>
    <property type="match status" value="1"/>
</dbReference>
<keyword evidence="2" id="KW-0489">Methyltransferase</keyword>
<dbReference type="CDD" id="cd02440">
    <property type="entry name" value="AdoMet_MTases"/>
    <property type="match status" value="1"/>
</dbReference>
<evidence type="ECO:0000313" key="2">
    <source>
        <dbReference type="EMBL" id="OHU95791.1"/>
    </source>
</evidence>
<reference evidence="2 3" key="1">
    <citation type="submission" date="2016-10" db="EMBL/GenBank/DDBJ databases">
        <title>Pseudoalteromonas amylolytica sp. nov., isolated from the surface seawater.</title>
        <authorList>
            <person name="Wu Y.-H."/>
            <person name="Cheng H."/>
            <person name="Jin X.-B."/>
            <person name="Wang C.-S."/>
            <person name="Xu X.-W."/>
        </authorList>
    </citation>
    <scope>NUCLEOTIDE SEQUENCE [LARGE SCALE GENOMIC DNA]</scope>
    <source>
        <strain evidence="2 3">JCM 12483</strain>
    </source>
</reference>
<dbReference type="SUPFAM" id="SSF53335">
    <property type="entry name" value="S-adenosyl-L-methionine-dependent methyltransferases"/>
    <property type="match status" value="1"/>
</dbReference>
<dbReference type="AlphaFoldDB" id="A0A1S1NBV2"/>
<dbReference type="Proteomes" id="UP000180253">
    <property type="component" value="Unassembled WGS sequence"/>
</dbReference>
<evidence type="ECO:0000313" key="3">
    <source>
        <dbReference type="Proteomes" id="UP000180253"/>
    </source>
</evidence>
<dbReference type="RefSeq" id="WP_070991365.1">
    <property type="nucleotide sequence ID" value="NZ_CBCSHD010000001.1"/>
</dbReference>
<accession>A0A1S1NBV2</accession>
<gene>
    <name evidence="2" type="ORF">BIW53_08155</name>
</gene>
<proteinExistence type="predicted"/>
<dbReference type="GO" id="GO:0008757">
    <property type="term" value="F:S-adenosylmethionine-dependent methyltransferase activity"/>
    <property type="evidence" value="ECO:0007669"/>
    <property type="project" value="InterPro"/>
</dbReference>